<dbReference type="RefSeq" id="WP_185257809.1">
    <property type="nucleotide sequence ID" value="NZ_AP023368.1"/>
</dbReference>
<sequence>MKKFIILAGIVTAMLFCALIYIVIGEDKTAPVIMQENQNLVYKDGEDENLLLNGIKAEDDVDGDVTSSIMIGDIVTMPDKEAAKITYLAKDTSNNVGVLDIVIPFEASTANNSKTEAATLKTADEQQELNQQQEKAEDKIPVISLTTTEAELKTGEDFHPEKYIKDIKDDKDSIQTLLQNITVTGDYDTAKSGTYVLLITTRDSDDNKSEGATLVLKVKP</sequence>
<protein>
    <recommendedName>
        <fullName evidence="3">Pesticidal crystal protein Cry22Aa Ig-like domain-containing protein</fullName>
    </recommendedName>
</protein>
<accession>A0A7I8DK44</accession>
<dbReference type="InterPro" id="IPR013783">
    <property type="entry name" value="Ig-like_fold"/>
</dbReference>
<evidence type="ECO:0000313" key="2">
    <source>
        <dbReference type="Proteomes" id="UP000515703"/>
    </source>
</evidence>
<name>A0A7I8DK44_9FIRM</name>
<reference evidence="1 2" key="2">
    <citation type="submission" date="2020-08" db="EMBL/GenBank/DDBJ databases">
        <authorList>
            <person name="Ueki A."/>
            <person name="Tonouchi A."/>
        </authorList>
    </citation>
    <scope>NUCLEOTIDE SEQUENCE [LARGE SCALE GENOMIC DNA]</scope>
    <source>
        <strain evidence="1 2">CTTW</strain>
    </source>
</reference>
<dbReference type="AlphaFoldDB" id="A0A7I8DK44"/>
<evidence type="ECO:0008006" key="3">
    <source>
        <dbReference type="Google" id="ProtNLM"/>
    </source>
</evidence>
<dbReference type="EMBL" id="AP023368">
    <property type="protein sequence ID" value="BCJ97375.1"/>
    <property type="molecule type" value="Genomic_DNA"/>
</dbReference>
<keyword evidence="2" id="KW-1185">Reference proteome</keyword>
<organism evidence="1 2">
    <name type="scientific">Anaerocolumna chitinilytica</name>
    <dbReference type="NCBI Taxonomy" id="1727145"/>
    <lineage>
        <taxon>Bacteria</taxon>
        <taxon>Bacillati</taxon>
        <taxon>Bacillota</taxon>
        <taxon>Clostridia</taxon>
        <taxon>Lachnospirales</taxon>
        <taxon>Lachnospiraceae</taxon>
        <taxon>Anaerocolumna</taxon>
    </lineage>
</organism>
<dbReference type="KEGG" id="acht:bsdcttw_04160"/>
<gene>
    <name evidence="1" type="ORF">bsdcttw_04160</name>
</gene>
<dbReference type="Gene3D" id="2.60.40.10">
    <property type="entry name" value="Immunoglobulins"/>
    <property type="match status" value="2"/>
</dbReference>
<reference evidence="1 2" key="1">
    <citation type="submission" date="2020-08" db="EMBL/GenBank/DDBJ databases">
        <title>Draft genome sequencing of an Anaerocolumna strain isolated from anoxic soil subjected to BSD treatment.</title>
        <authorList>
            <person name="Uek A."/>
            <person name="Tonouchi A."/>
        </authorList>
    </citation>
    <scope>NUCLEOTIDE SEQUENCE [LARGE SCALE GENOMIC DNA]</scope>
    <source>
        <strain evidence="1 2">CTTW</strain>
    </source>
</reference>
<evidence type="ECO:0000313" key="1">
    <source>
        <dbReference type="EMBL" id="BCJ97375.1"/>
    </source>
</evidence>
<dbReference type="Proteomes" id="UP000515703">
    <property type="component" value="Chromosome"/>
</dbReference>
<proteinExistence type="predicted"/>